<evidence type="ECO:0000313" key="3">
    <source>
        <dbReference type="Proteomes" id="UP000199595"/>
    </source>
</evidence>
<name>A0A1H2SW80_9FLAO</name>
<sequence>MVVCSCERSCGLCNDFTLLLMKRLLLIAFIFLFEVANAQCAMCKAVVESGNASEAEGLNTGILYLMVFPYILVGTLLYFIIKYRRKNKL</sequence>
<proteinExistence type="predicted"/>
<accession>A0A1H2SW80</accession>
<dbReference type="Proteomes" id="UP000199595">
    <property type="component" value="Unassembled WGS sequence"/>
</dbReference>
<keyword evidence="1" id="KW-0812">Transmembrane</keyword>
<reference evidence="2 3" key="1">
    <citation type="submission" date="2016-10" db="EMBL/GenBank/DDBJ databases">
        <authorList>
            <person name="de Groot N.N."/>
        </authorList>
    </citation>
    <scope>NUCLEOTIDE SEQUENCE [LARGE SCALE GENOMIC DNA]</scope>
    <source>
        <strain evidence="2 3">DSM 24956</strain>
    </source>
</reference>
<evidence type="ECO:0000313" key="2">
    <source>
        <dbReference type="EMBL" id="SDW35850.1"/>
    </source>
</evidence>
<protein>
    <submittedName>
        <fullName evidence="2">Uncharacterized protein</fullName>
    </submittedName>
</protein>
<dbReference type="AlphaFoldDB" id="A0A1H2SW80"/>
<dbReference type="STRING" id="762486.SAMN05444411_101562"/>
<feature type="transmembrane region" description="Helical" evidence="1">
    <location>
        <begin position="62"/>
        <end position="81"/>
    </location>
</feature>
<gene>
    <name evidence="2" type="ORF">SAMN05444411_101562</name>
</gene>
<organism evidence="2 3">
    <name type="scientific">Lutibacter oricola</name>
    <dbReference type="NCBI Taxonomy" id="762486"/>
    <lineage>
        <taxon>Bacteria</taxon>
        <taxon>Pseudomonadati</taxon>
        <taxon>Bacteroidota</taxon>
        <taxon>Flavobacteriia</taxon>
        <taxon>Flavobacteriales</taxon>
        <taxon>Flavobacteriaceae</taxon>
        <taxon>Lutibacter</taxon>
    </lineage>
</organism>
<keyword evidence="1" id="KW-0472">Membrane</keyword>
<feature type="transmembrane region" description="Helical" evidence="1">
    <location>
        <begin position="24"/>
        <end position="47"/>
    </location>
</feature>
<dbReference type="EMBL" id="FNNJ01000001">
    <property type="protein sequence ID" value="SDW35850.1"/>
    <property type="molecule type" value="Genomic_DNA"/>
</dbReference>
<keyword evidence="3" id="KW-1185">Reference proteome</keyword>
<keyword evidence="1" id="KW-1133">Transmembrane helix</keyword>
<evidence type="ECO:0000256" key="1">
    <source>
        <dbReference type="SAM" id="Phobius"/>
    </source>
</evidence>